<dbReference type="EMBL" id="ML145096">
    <property type="protein sequence ID" value="TBU61813.1"/>
    <property type="molecule type" value="Genomic_DNA"/>
</dbReference>
<protein>
    <submittedName>
        <fullName evidence="2">Uncharacterized protein</fullName>
    </submittedName>
</protein>
<keyword evidence="3" id="KW-1185">Reference proteome</keyword>
<sequence>MATSQQLASSAEPKSPGARLTIDPLPHYPDIVLALNVIETSPPKFHWYFFVPDAGDAHLDVQAGLKMHATTDFSPSPAERTWCFDAERTTLATDEGGLAAAAVVGRLTGATASQVDGEGESGTQGALRDLLARIPMSVPDADRAREPVFTCRVWVREALRRMHGAGYVRCPDVDAVEEEMWGYGRAAARAIEDETFAFASLVQSLSSRAA</sequence>
<evidence type="ECO:0000313" key="2">
    <source>
        <dbReference type="EMBL" id="TBU61813.1"/>
    </source>
</evidence>
<gene>
    <name evidence="2" type="ORF">BD310DRAFT_1036840</name>
</gene>
<reference evidence="2 3" key="1">
    <citation type="submission" date="2019-01" db="EMBL/GenBank/DDBJ databases">
        <title>Draft genome sequences of three monokaryotic isolates of the white-rot basidiomycete fungus Dichomitus squalens.</title>
        <authorList>
            <consortium name="DOE Joint Genome Institute"/>
            <person name="Lopez S.C."/>
            <person name="Andreopoulos B."/>
            <person name="Pangilinan J."/>
            <person name="Lipzen A."/>
            <person name="Riley R."/>
            <person name="Ahrendt S."/>
            <person name="Ng V."/>
            <person name="Barry K."/>
            <person name="Daum C."/>
            <person name="Grigoriev I.V."/>
            <person name="Hilden K.S."/>
            <person name="Makela M.R."/>
            <person name="de Vries R.P."/>
        </authorList>
    </citation>
    <scope>NUCLEOTIDE SEQUENCE [LARGE SCALE GENOMIC DNA]</scope>
    <source>
        <strain evidence="2 3">CBS 464.89</strain>
    </source>
</reference>
<evidence type="ECO:0000256" key="1">
    <source>
        <dbReference type="SAM" id="MobiDB-lite"/>
    </source>
</evidence>
<evidence type="ECO:0000313" key="3">
    <source>
        <dbReference type="Proteomes" id="UP000292082"/>
    </source>
</evidence>
<accession>A0A4Q9Q3F0</accession>
<name>A0A4Q9Q3F0_9APHY</name>
<dbReference type="AlphaFoldDB" id="A0A4Q9Q3F0"/>
<proteinExistence type="predicted"/>
<feature type="region of interest" description="Disordered" evidence="1">
    <location>
        <begin position="1"/>
        <end position="20"/>
    </location>
</feature>
<organism evidence="2 3">
    <name type="scientific">Dichomitus squalens</name>
    <dbReference type="NCBI Taxonomy" id="114155"/>
    <lineage>
        <taxon>Eukaryota</taxon>
        <taxon>Fungi</taxon>
        <taxon>Dikarya</taxon>
        <taxon>Basidiomycota</taxon>
        <taxon>Agaricomycotina</taxon>
        <taxon>Agaricomycetes</taxon>
        <taxon>Polyporales</taxon>
        <taxon>Polyporaceae</taxon>
        <taxon>Dichomitus</taxon>
    </lineage>
</organism>
<dbReference type="Proteomes" id="UP000292082">
    <property type="component" value="Unassembled WGS sequence"/>
</dbReference>